<dbReference type="InterPro" id="IPR027640">
    <property type="entry name" value="Kinesin-like_fam"/>
</dbReference>
<dbReference type="Gene3D" id="1.10.418.10">
    <property type="entry name" value="Calponin-like domain"/>
    <property type="match status" value="1"/>
</dbReference>
<dbReference type="InterPro" id="IPR001715">
    <property type="entry name" value="CH_dom"/>
</dbReference>
<evidence type="ECO:0000256" key="7">
    <source>
        <dbReference type="PROSITE-ProRule" id="PRU00283"/>
    </source>
</evidence>
<gene>
    <name evidence="13" type="primary">LOC103701726</name>
</gene>
<dbReference type="GO" id="GO:0003777">
    <property type="term" value="F:microtubule motor activity"/>
    <property type="evidence" value="ECO:0007669"/>
    <property type="project" value="InterPro"/>
</dbReference>
<evidence type="ECO:0000259" key="10">
    <source>
        <dbReference type="PROSITE" id="PS50021"/>
    </source>
</evidence>
<dbReference type="Pfam" id="PF00225">
    <property type="entry name" value="Kinesin"/>
    <property type="match status" value="1"/>
</dbReference>
<reference evidence="13" key="2">
    <citation type="submission" date="2025-08" db="UniProtKB">
        <authorList>
            <consortium name="RefSeq"/>
        </authorList>
    </citation>
    <scope>IDENTIFICATION</scope>
    <source>
        <tissue evidence="13">Young leaves</tissue>
    </source>
</reference>
<protein>
    <submittedName>
        <fullName evidence="13">Kinesin-like protein KIN-14A</fullName>
    </submittedName>
</protein>
<dbReference type="GO" id="GO:0007018">
    <property type="term" value="P:microtubule-based movement"/>
    <property type="evidence" value="ECO:0007669"/>
    <property type="project" value="InterPro"/>
</dbReference>
<dbReference type="PROSITE" id="PS50021">
    <property type="entry name" value="CH"/>
    <property type="match status" value="1"/>
</dbReference>
<keyword evidence="6 7" id="KW-0505">Motor protein</keyword>
<dbReference type="PANTHER" id="PTHR47972">
    <property type="entry name" value="KINESIN-LIKE PROTEIN KLP-3"/>
    <property type="match status" value="1"/>
</dbReference>
<feature type="compositionally biased region" description="Polar residues" evidence="9">
    <location>
        <begin position="1017"/>
        <end position="1038"/>
    </location>
</feature>
<dbReference type="InterPro" id="IPR027417">
    <property type="entry name" value="P-loop_NTPase"/>
</dbReference>
<dbReference type="GeneID" id="103701726"/>
<dbReference type="GO" id="GO:0005524">
    <property type="term" value="F:ATP binding"/>
    <property type="evidence" value="ECO:0007669"/>
    <property type="project" value="UniProtKB-UniRule"/>
</dbReference>
<evidence type="ECO:0000256" key="9">
    <source>
        <dbReference type="SAM" id="MobiDB-lite"/>
    </source>
</evidence>
<feature type="region of interest" description="Disordered" evidence="9">
    <location>
        <begin position="750"/>
        <end position="775"/>
    </location>
</feature>
<dbReference type="InterPro" id="IPR036872">
    <property type="entry name" value="CH_dom_sf"/>
</dbReference>
<dbReference type="SUPFAM" id="SSF47576">
    <property type="entry name" value="Calponin-homology domain, CH-domain"/>
    <property type="match status" value="1"/>
</dbReference>
<dbReference type="RefSeq" id="XP_017696954.2">
    <property type="nucleotide sequence ID" value="XM_017841465.3"/>
</dbReference>
<evidence type="ECO:0000313" key="12">
    <source>
        <dbReference type="Proteomes" id="UP000228380"/>
    </source>
</evidence>
<dbReference type="InterPro" id="IPR001752">
    <property type="entry name" value="Kinesin_motor_dom"/>
</dbReference>
<dbReference type="PRINTS" id="PR00380">
    <property type="entry name" value="KINESINHEAVY"/>
</dbReference>
<keyword evidence="2" id="KW-0493">Microtubule</keyword>
<dbReference type="FunFam" id="1.10.418.10:FF:000073">
    <property type="entry name" value="Kinesin-like protein KIN-14L"/>
    <property type="match status" value="1"/>
</dbReference>
<feature type="region of interest" description="Disordered" evidence="9">
    <location>
        <begin position="1013"/>
        <end position="1038"/>
    </location>
</feature>
<dbReference type="InterPro" id="IPR036961">
    <property type="entry name" value="Kinesin_motor_dom_sf"/>
</dbReference>
<dbReference type="OrthoDB" id="3176171at2759"/>
<dbReference type="AlphaFoldDB" id="A0A8B7MSS7"/>
<organism evidence="12 13">
    <name type="scientific">Phoenix dactylifera</name>
    <name type="common">Date palm</name>
    <dbReference type="NCBI Taxonomy" id="42345"/>
    <lineage>
        <taxon>Eukaryota</taxon>
        <taxon>Viridiplantae</taxon>
        <taxon>Streptophyta</taxon>
        <taxon>Embryophyta</taxon>
        <taxon>Tracheophyta</taxon>
        <taxon>Spermatophyta</taxon>
        <taxon>Magnoliopsida</taxon>
        <taxon>Liliopsida</taxon>
        <taxon>Arecaceae</taxon>
        <taxon>Coryphoideae</taxon>
        <taxon>Phoeniceae</taxon>
        <taxon>Phoenix</taxon>
    </lineage>
</organism>
<dbReference type="PROSITE" id="PS50067">
    <property type="entry name" value="KINESIN_MOTOR_2"/>
    <property type="match status" value="1"/>
</dbReference>
<dbReference type="FunFam" id="3.40.850.10:FF:000103">
    <property type="entry name" value="Kinesin-like protein KIN-14A"/>
    <property type="match status" value="1"/>
</dbReference>
<feature type="domain" description="Kinesin motor" evidence="11">
    <location>
        <begin position="370"/>
        <end position="693"/>
    </location>
</feature>
<keyword evidence="4 7" id="KW-0067">ATP-binding</keyword>
<keyword evidence="3 7" id="KW-0547">Nucleotide-binding</keyword>
<keyword evidence="5 8" id="KW-0175">Coiled coil</keyword>
<evidence type="ECO:0000256" key="1">
    <source>
        <dbReference type="ARBA" id="ARBA00010899"/>
    </source>
</evidence>
<dbReference type="KEGG" id="pda:103701726"/>
<evidence type="ECO:0000256" key="2">
    <source>
        <dbReference type="ARBA" id="ARBA00022701"/>
    </source>
</evidence>
<evidence type="ECO:0000256" key="8">
    <source>
        <dbReference type="SAM" id="Coils"/>
    </source>
</evidence>
<dbReference type="SMART" id="SM00129">
    <property type="entry name" value="KISc"/>
    <property type="match status" value="1"/>
</dbReference>
<reference evidence="12" key="1">
    <citation type="journal article" date="2019" name="Nat. Commun.">
        <title>Genome-wide association mapping of date palm fruit traits.</title>
        <authorList>
            <person name="Hazzouri K.M."/>
            <person name="Gros-Balthazard M."/>
            <person name="Flowers J.M."/>
            <person name="Copetti D."/>
            <person name="Lemansour A."/>
            <person name="Lebrun M."/>
            <person name="Masmoudi K."/>
            <person name="Ferrand S."/>
            <person name="Dhar M.I."/>
            <person name="Fresquez Z.A."/>
            <person name="Rosas U."/>
            <person name="Zhang J."/>
            <person name="Talag J."/>
            <person name="Lee S."/>
            <person name="Kudrna D."/>
            <person name="Powell R.F."/>
            <person name="Leitch I.J."/>
            <person name="Krueger R.R."/>
            <person name="Wing R.A."/>
            <person name="Amiri K.M.A."/>
            <person name="Purugganan M.D."/>
        </authorList>
    </citation>
    <scope>NUCLEOTIDE SEQUENCE [LARGE SCALE GENOMIC DNA]</scope>
    <source>
        <strain evidence="12">cv. Khalas</strain>
    </source>
</reference>
<dbReference type="CDD" id="cd21203">
    <property type="entry name" value="CH_AtKIN14-like"/>
    <property type="match status" value="1"/>
</dbReference>
<feature type="binding site" evidence="7">
    <location>
        <begin position="451"/>
        <end position="458"/>
    </location>
    <ligand>
        <name>ATP</name>
        <dbReference type="ChEBI" id="CHEBI:30616"/>
    </ligand>
</feature>
<sequence>MEEPCRVSFRDGRLASRKAEEAACRRFQAARWLDTMAGPLGLSPEPSEKEFVSCLRSGLILCNTINKIQPGAVQKVVANPSIGTAWDIQPLPAYQYFENVRNFLVAVEQLKLPSFEASDLERDTLEAGSAAKIVDCVLAIKSYHESKQCNGGNGPWKLAKSPVVPQSAGRMQSPTISLSSVSCRRLDMSTTSEKQKSMQNENQKSEDAMDSLMRVLFDYMFNSKESIDENLLKSWNQGGKDPIKLFSKIMSSCLKEQQLKSILQDLLLEGTVAINGPITTQDHKHCKLCLGKGDCYHWNRLEAQESKLKELRALLLNTRVEFRTLQTQLQNDFAQLGVQIQGLSVAAHGYHQAVKENRQLYNTLQDLRGNIRVFCRIRPMFNEEAKCTIDYIGNEGSLMVIDPLKAQNTRKIFQFNKVFGPTATQDEVYRDTQALIRSVMDGYNVCIFAYGQTGSGKTYTMCGPSNGSSKDIGINYMALNDLFQLSSIRKDVKYDIRVQMVEIYNEQVRDLLAEDASNTKLEIRSCSSNVWLSLPDATMHLVQSTADVLNLMKLGEKNRAFGSTAMNHRSSRSHSVLTVHVHGKDMSGSAIHSCLHLVDLAGSERVDKSEATGDRLKEAQHINKSLSCLGDVITALAQKNSHIPYRNSKLTQLLQNSLGGNAKMLMFAHVSPEADSYGETISTLKFAQRASTVELGAAHLNKESSEIRELKEQIDGLKKALAIKEGEKSISSQKMKENNPNLERLKQFTERTPPRPRRLSVGNPTVLKNGTVNNPDERKVLKSPISRLKLATDYAPIYNHRLSSEGSKVEKKQLEVKTAASHIYSKFSAGEPHKENILCAQVAFQDSAVAKASLYNENCCSIVATEAFHQCSPGTCNSACCSQLPKVESRSRIHLHQTTSDPAAKLDEIVTTPDETSFVTKSQSRSSTINASSKGSHIRKSLQSIGQYINGSERRNIQYQSKTPSEFAKSNNFDVKSPMTADARIRRRQSLTNVRTLGSDISWRSSLGGKSVDSYPNDIQSARTPPIQSSSKAIKSWL</sequence>
<proteinExistence type="inferred from homology"/>
<evidence type="ECO:0000256" key="5">
    <source>
        <dbReference type="ARBA" id="ARBA00023054"/>
    </source>
</evidence>
<feature type="compositionally biased region" description="Polar residues" evidence="9">
    <location>
        <begin position="762"/>
        <end position="774"/>
    </location>
</feature>
<dbReference type="Pfam" id="PF00307">
    <property type="entry name" value="CH"/>
    <property type="match status" value="1"/>
</dbReference>
<dbReference type="SMART" id="SM00033">
    <property type="entry name" value="CH"/>
    <property type="match status" value="1"/>
</dbReference>
<evidence type="ECO:0000256" key="6">
    <source>
        <dbReference type="ARBA" id="ARBA00023175"/>
    </source>
</evidence>
<evidence type="ECO:0000256" key="3">
    <source>
        <dbReference type="ARBA" id="ARBA00022741"/>
    </source>
</evidence>
<evidence type="ECO:0000259" key="11">
    <source>
        <dbReference type="PROSITE" id="PS50067"/>
    </source>
</evidence>
<name>A0A8B7MSS7_PHODC</name>
<dbReference type="SUPFAM" id="SSF52540">
    <property type="entry name" value="P-loop containing nucleoside triphosphate hydrolases"/>
    <property type="match status" value="1"/>
</dbReference>
<dbReference type="Gene3D" id="3.40.850.10">
    <property type="entry name" value="Kinesin motor domain"/>
    <property type="match status" value="1"/>
</dbReference>
<evidence type="ECO:0000256" key="4">
    <source>
        <dbReference type="ARBA" id="ARBA00022840"/>
    </source>
</evidence>
<feature type="coiled-coil region" evidence="8">
    <location>
        <begin position="700"/>
        <end position="727"/>
    </location>
</feature>
<accession>A0A8B7MSS7</accession>
<dbReference type="GO" id="GO:0005874">
    <property type="term" value="C:microtubule"/>
    <property type="evidence" value="ECO:0007669"/>
    <property type="project" value="UniProtKB-KW"/>
</dbReference>
<feature type="domain" description="Calponin-homology (CH)" evidence="10">
    <location>
        <begin position="23"/>
        <end position="145"/>
    </location>
</feature>
<evidence type="ECO:0000313" key="13">
    <source>
        <dbReference type="RefSeq" id="XP_017696954.2"/>
    </source>
</evidence>
<keyword evidence="12" id="KW-1185">Reference proteome</keyword>
<dbReference type="GO" id="GO:0008017">
    <property type="term" value="F:microtubule binding"/>
    <property type="evidence" value="ECO:0007669"/>
    <property type="project" value="InterPro"/>
</dbReference>
<dbReference type="Proteomes" id="UP000228380">
    <property type="component" value="Chromosome 13"/>
</dbReference>
<dbReference type="PANTHER" id="PTHR47972:SF4">
    <property type="entry name" value="KINESIN-LIKE PROTEIN KIN-14L"/>
    <property type="match status" value="1"/>
</dbReference>
<comment type="similarity">
    <text evidence="1">Belongs to the TRAFAC class myosin-kinesin ATPase superfamily. Kinesin family. KIN-14 subfamily.</text>
</comment>